<dbReference type="NCBIfam" id="TIGR03348">
    <property type="entry name" value="VI_IcmF"/>
    <property type="match status" value="1"/>
</dbReference>
<feature type="transmembrane region" description="Helical" evidence="2">
    <location>
        <begin position="100"/>
        <end position="120"/>
    </location>
</feature>
<evidence type="ECO:0000256" key="2">
    <source>
        <dbReference type="SAM" id="Phobius"/>
    </source>
</evidence>
<dbReference type="EMBL" id="JFHE01000012">
    <property type="protein sequence ID" value="KDR34643.1"/>
    <property type="molecule type" value="Genomic_DNA"/>
</dbReference>
<feature type="compositionally biased region" description="Low complexity" evidence="1">
    <location>
        <begin position="1333"/>
        <end position="1350"/>
    </location>
</feature>
<keyword evidence="9" id="KW-1185">Reference proteome</keyword>
<dbReference type="OrthoDB" id="9758229at2"/>
<organism evidence="7 8">
    <name type="scientific">Caballeronia grimmiae</name>
    <dbReference type="NCBI Taxonomy" id="1071679"/>
    <lineage>
        <taxon>Bacteria</taxon>
        <taxon>Pseudomonadati</taxon>
        <taxon>Pseudomonadota</taxon>
        <taxon>Betaproteobacteria</taxon>
        <taxon>Burkholderiales</taxon>
        <taxon>Burkholderiaceae</taxon>
        <taxon>Caballeronia</taxon>
    </lineage>
</organism>
<dbReference type="Pfam" id="PF14331">
    <property type="entry name" value="IcmF-related_N"/>
    <property type="match status" value="1"/>
</dbReference>
<sequence>MKMLSFLRSRWFLGFVALVVVGLAIWFLGPYLAFGGLKPLAGIGTRVFIITLLVVGVLLWLKELPTSPPFVALLCLLIWYAAPLLTFGEAQPFAAESPRIIAITIVLVCYAAYWLVWVYFRMRDDERFLKRALSWGKKKDNPPAEERLKVVESRLNNALSRLKSMRTGASGFARLFQGTRYLYELPWFIAIGSRGSGKTSALLNAGLEFPVGSPAQRFTGGSVATDYVDWWLTNDAVLIDTAGHYTRHGTSSTAVPKAKAAAPEKAKTDASTTTTTTATDATLKPGNEQEDPNWRLIVDEDEWRGFLGLLRRHRPRAPLNGALVTVSLDVIASADAAVRASEAAALRARLEDLRTVLGIRFPVYLVVTQTDHLPGFADYFSSLTEEHRAQMWGFTLPLTEGASSIDLALRCNGELKQLASRLANGVNTRLEDEYDMDRRRRLSVLPEAFSALSVPLVEFLSQMFVDSRYDDTQLQATLRGVYFTSAAQTGQRVVAEPLTVVQRLGTGLGHPVATGEAAGQSAHGYFLQDLFGKVVVPEANLVRPNLRWEYRFRMLRLLGHALAIMLFVWLAFGVHISFENNSNYLAAIARKTQSLAARVTALYKDPKPEAVPDTLSEALYLPTWTGLNLAEPDTGFRYGLYTAPGIVDAGRFTYQSLEDNLLLPQVVHRLEDVILKSIDGQDSKSTYDALRVYLMLYDRAKFNAGDVKSWVLDDWAKTDSAAIFGGRASMIGHVEQLFSGERVVQSPLIRNDALIQRARAFLDSSNATQRLYDRAKADMQKEAPDEFTLLRAVGPQAGTVFTRASGAPLSRGVAGLFTFDGYRNLFDKRLREFVDAARDDDAWVMGRSYLGDAQKKTAEIASAITGADDPLTEAIRRLYLTEYAAQWDAFLGDIRTVSGTSLAFDLQVLRRFAAPDSPLSRLANAAVHETTLTQNITVDSPSLMQKAGDTVADKAEKTLGIRAEERVERELVDSHFAALREMVTGTADTQSSAKTAPSGKAGATGLDGVASLLNDYYTALTVADNAVANNSLPPTSDAASKLKMAANTMPAPFREVLLGLSAQGSREVNQGIGQLLSRQMQAVVTDACRLTVEGNYPFAPDSKRDVSVEDFTRVFAQGGVLDDFFMKNVLPFVDTSARPWRYKTLAGSTEPVRGPDLEPFQHAREIRDVFFSDQGQKQLAWKADLRVAELDPTILGLSIDIDGQNSLYQHGPVAPMRISWPGPRGGVRAELTASPRIRAETSTIATDGPWALMRLLRHGDIVQTATPGRTRVVFSFEGRKAVLDIASAGSVANPLTSDLLTTFRCPSSMPIFNLPDSGPPPGLPALPSPTPAPVAKVAAAEPPAAASDGH</sequence>
<keyword evidence="2" id="KW-0812">Transmembrane</keyword>
<feature type="domain" description="Type VI secretion system component TssM1 N-terminal" evidence="5">
    <location>
        <begin position="299"/>
        <end position="562"/>
    </location>
</feature>
<dbReference type="InterPro" id="IPR009612">
    <property type="entry name" value="IcmF-rel"/>
</dbReference>
<feature type="compositionally biased region" description="Pro residues" evidence="1">
    <location>
        <begin position="1317"/>
        <end position="1332"/>
    </location>
</feature>
<reference evidence="9" key="3">
    <citation type="journal article" date="2019" name="Int. J. Syst. Evol. Microbiol.">
        <title>The Global Catalogue of Microorganisms (GCM) 10K type strain sequencing project: providing services to taxonomists for standard genome sequencing and annotation.</title>
        <authorList>
            <consortium name="The Broad Institute Genomics Platform"/>
            <consortium name="The Broad Institute Genome Sequencing Center for Infectious Disease"/>
            <person name="Wu L."/>
            <person name="Ma J."/>
        </authorList>
    </citation>
    <scope>NUCLEOTIDE SEQUENCE [LARGE SCALE GENOMIC DNA]</scope>
    <source>
        <strain evidence="9">CGMCC 1.11013</strain>
    </source>
</reference>
<feature type="transmembrane region" description="Helical" evidence="2">
    <location>
        <begin position="40"/>
        <end position="61"/>
    </location>
</feature>
<dbReference type="EMBL" id="BMEG01000007">
    <property type="protein sequence ID" value="GGD81651.1"/>
    <property type="molecule type" value="Genomic_DNA"/>
</dbReference>
<dbReference type="RefSeq" id="WP_052005826.1">
    <property type="nucleotide sequence ID" value="NZ_BMEG01000007.1"/>
</dbReference>
<feature type="compositionally biased region" description="Low complexity" evidence="1">
    <location>
        <begin position="250"/>
        <end position="261"/>
    </location>
</feature>
<keyword evidence="2" id="KW-1133">Transmembrane helix</keyword>
<dbReference type="PANTHER" id="PTHR36153">
    <property type="entry name" value="INNER MEMBRANE PROTEIN-RELATED"/>
    <property type="match status" value="1"/>
</dbReference>
<keyword evidence="2" id="KW-0472">Membrane</keyword>
<evidence type="ECO:0000259" key="4">
    <source>
        <dbReference type="Pfam" id="PF06761"/>
    </source>
</evidence>
<dbReference type="STRING" id="1071679.BG57_05205"/>
<evidence type="ECO:0000313" key="7">
    <source>
        <dbReference type="EMBL" id="KDR34643.1"/>
    </source>
</evidence>
<dbReference type="Proteomes" id="UP000597138">
    <property type="component" value="Unassembled WGS sequence"/>
</dbReference>
<feature type="compositionally biased region" description="Low complexity" evidence="1">
    <location>
        <begin position="269"/>
        <end position="282"/>
    </location>
</feature>
<feature type="domain" description="IcmF-related" evidence="4">
    <location>
        <begin position="618"/>
        <end position="931"/>
    </location>
</feature>
<evidence type="ECO:0000313" key="6">
    <source>
        <dbReference type="EMBL" id="GGD81651.1"/>
    </source>
</evidence>
<feature type="domain" description="Type VI secretion system IcmF C-terminal" evidence="3">
    <location>
        <begin position="1184"/>
        <end position="1287"/>
    </location>
</feature>
<dbReference type="Proteomes" id="UP000027439">
    <property type="component" value="Unassembled WGS sequence"/>
</dbReference>
<feature type="transmembrane region" description="Helical" evidence="2">
    <location>
        <begin position="12"/>
        <end position="34"/>
    </location>
</feature>
<feature type="region of interest" description="Disordered" evidence="1">
    <location>
        <begin position="1315"/>
        <end position="1350"/>
    </location>
</feature>
<proteinExistence type="predicted"/>
<feature type="transmembrane region" description="Helical" evidence="2">
    <location>
        <begin position="557"/>
        <end position="578"/>
    </location>
</feature>
<evidence type="ECO:0000313" key="9">
    <source>
        <dbReference type="Proteomes" id="UP000597138"/>
    </source>
</evidence>
<evidence type="ECO:0000313" key="8">
    <source>
        <dbReference type="Proteomes" id="UP000027439"/>
    </source>
</evidence>
<gene>
    <name evidence="7" type="ORF">BG57_05205</name>
    <name evidence="6" type="ORF">GCM10010985_40130</name>
</gene>
<reference evidence="6" key="1">
    <citation type="journal article" date="2014" name="Int. J. Syst. Evol. Microbiol.">
        <title>Complete genome of a new Firmicutes species belonging to the dominant human colonic microbiota ('Ruminococcus bicirculans') reveals two chromosomes and a selective capacity to utilize plant glucans.</title>
        <authorList>
            <consortium name="NISC Comparative Sequencing Program"/>
            <person name="Wegmann U."/>
            <person name="Louis P."/>
            <person name="Goesmann A."/>
            <person name="Henrissat B."/>
            <person name="Duncan S.H."/>
            <person name="Flint H.J."/>
        </authorList>
    </citation>
    <scope>NUCLEOTIDE SEQUENCE</scope>
    <source>
        <strain evidence="6">CGMCC 1.11013</strain>
    </source>
</reference>
<dbReference type="Pfam" id="PF06761">
    <property type="entry name" value="IcmF-related"/>
    <property type="match status" value="1"/>
</dbReference>
<name>A0A069P262_9BURK</name>
<feature type="transmembrane region" description="Helical" evidence="2">
    <location>
        <begin position="70"/>
        <end position="88"/>
    </location>
</feature>
<dbReference type="PANTHER" id="PTHR36153:SF1">
    <property type="entry name" value="TYPE VI SECRETION SYSTEM COMPONENT TSSM1"/>
    <property type="match status" value="1"/>
</dbReference>
<protein>
    <submittedName>
        <fullName evidence="7">Type VI secretion protein VasK</fullName>
    </submittedName>
</protein>
<dbReference type="InterPro" id="IPR017731">
    <property type="entry name" value="TssM1-like"/>
</dbReference>
<evidence type="ECO:0000259" key="3">
    <source>
        <dbReference type="Pfam" id="PF06744"/>
    </source>
</evidence>
<dbReference type="InterPro" id="IPR053156">
    <property type="entry name" value="T6SS_TssM-like"/>
</dbReference>
<reference evidence="7 8" key="2">
    <citation type="submission" date="2014-03" db="EMBL/GenBank/DDBJ databases">
        <title>Draft Genome Sequences of Four Burkholderia Strains.</title>
        <authorList>
            <person name="Liu X.Y."/>
            <person name="Li C.X."/>
            <person name="Xu J.H."/>
        </authorList>
    </citation>
    <scope>NUCLEOTIDE SEQUENCE [LARGE SCALE GENOMIC DNA]</scope>
    <source>
        <strain evidence="7 8">R27</strain>
    </source>
</reference>
<comment type="caution">
    <text evidence="7">The sequence shown here is derived from an EMBL/GenBank/DDBJ whole genome shotgun (WGS) entry which is preliminary data.</text>
</comment>
<dbReference type="eggNOG" id="COG3523">
    <property type="taxonomic scope" value="Bacteria"/>
</dbReference>
<evidence type="ECO:0000256" key="1">
    <source>
        <dbReference type="SAM" id="MobiDB-lite"/>
    </source>
</evidence>
<dbReference type="InterPro" id="IPR025743">
    <property type="entry name" value="TssM1_N"/>
</dbReference>
<reference evidence="6" key="4">
    <citation type="submission" date="2024-05" db="EMBL/GenBank/DDBJ databases">
        <authorList>
            <person name="Sun Q."/>
            <person name="Zhou Y."/>
        </authorList>
    </citation>
    <scope>NUCLEOTIDE SEQUENCE</scope>
    <source>
        <strain evidence="6">CGMCC 1.11013</strain>
    </source>
</reference>
<dbReference type="InterPro" id="IPR010623">
    <property type="entry name" value="IcmF_C"/>
</dbReference>
<dbReference type="Pfam" id="PF06744">
    <property type="entry name" value="IcmF_C"/>
    <property type="match status" value="1"/>
</dbReference>
<accession>A0A069P262</accession>
<feature type="region of interest" description="Disordered" evidence="1">
    <location>
        <begin position="249"/>
        <end position="290"/>
    </location>
</feature>
<evidence type="ECO:0000259" key="5">
    <source>
        <dbReference type="Pfam" id="PF14331"/>
    </source>
</evidence>